<protein>
    <recommendedName>
        <fullName evidence="2">Cytochrome c-552/4 domain-containing protein</fullName>
    </recommendedName>
</protein>
<feature type="region of interest" description="Disordered" evidence="1">
    <location>
        <begin position="359"/>
        <end position="382"/>
    </location>
</feature>
<feature type="compositionally biased region" description="Pro residues" evidence="1">
    <location>
        <begin position="214"/>
        <end position="231"/>
    </location>
</feature>
<dbReference type="Pfam" id="PF13435">
    <property type="entry name" value="Cytochrome_C554"/>
    <property type="match status" value="1"/>
</dbReference>
<sequence>MIGAACPHALDLFDREGLAPPPVASQQTDAMPSPQREPIRVAMRATEQPVRSLRVAQNTDRGDWLVPPGDWFVPEDKEANGGAAAEPAADKAPAESSAGAPVEAPNDGPAVTIAPPAAQPPATAPLAATPPDPDALEADAIELAPPATAEPRNNQPPAAPGPTKIAESPAPAGGSAEPPAAPSVDSRLWTPDAIEGPDLGFGGEPASPSDAGPPVVPKPTPPTKPEPPTRPAPSIERSEQPLPPQQPSAPPVAPAKPGRSLFDAPRSALPAPIKQPIEQPAKQPEGMPQRSQRAVDPLPQPSKPVEVVPKPAQPQPTQQRAAAPRRVMSSDGGGMQPREQRPITPEPVFAAPAPRLPAAASASGAAHGAPHSVPSAAGGAATDSKLSSIGAHRELFAKNCYPSAQECGECHKQLYDEWRVSSHAYAFVSPMFQKFEQKITDLSQGTVGYFCYRCHSPVGTALGENRATPLWEMPKVAREGVTCIACHRINERYTKANGERRIVPGDIYAPVYGGIGGDGVAAAIAKADHYKVKTSPDQKGAGQPIHLEGRYFDQLSKAEFCTSCHQVAVHPGIKLEVVWEQYRQSPACKKGVTCQDCHMGLKPGEASGYEIGPIAEVGGKAVNKQRKHANHMFYGPNYSISHPGVFPHNKDAERWTMQQWLKFNWRAGWGTDDFEDALDDGKLVAHFPPEWQEADDRFDAREVIDDNLKALEKKNAKRREIMTDHMHVAGPYFKHEPARGAPIRLYYDVTNLNEGHNVLTASLGAQPQLWANVVLIGPNGDRLWESGYTDSDGDLCDIHSRDVQLNRAPFDHQLFNLQTMFLITGATGTDREMPLPVNVDIDQLPFLRPGANPITTMNHPPFIRMESRSIAPLGTKRVHYKIPKELIQAPGKYRLSFRLRNRIEPIWFMRFCEATDDMVRMMNEGILDMHHRSVEFYVR</sequence>
<dbReference type="InterPro" id="IPR036280">
    <property type="entry name" value="Multihaem_cyt_sf"/>
</dbReference>
<feature type="compositionally biased region" description="Pro residues" evidence="1">
    <location>
        <begin position="117"/>
        <end position="133"/>
    </location>
</feature>
<accession>A0A5C5ZFP1</accession>
<feature type="compositionally biased region" description="Low complexity" evidence="1">
    <location>
        <begin position="359"/>
        <end position="371"/>
    </location>
</feature>
<proteinExistence type="predicted"/>
<keyword evidence="4" id="KW-1185">Reference proteome</keyword>
<organism evidence="3 4">
    <name type="scientific">Posidoniimonas polymericola</name>
    <dbReference type="NCBI Taxonomy" id="2528002"/>
    <lineage>
        <taxon>Bacteria</taxon>
        <taxon>Pseudomonadati</taxon>
        <taxon>Planctomycetota</taxon>
        <taxon>Planctomycetia</taxon>
        <taxon>Pirellulales</taxon>
        <taxon>Lacipirellulaceae</taxon>
        <taxon>Posidoniimonas</taxon>
    </lineage>
</organism>
<gene>
    <name evidence="3" type="ORF">Pla123a_06540</name>
</gene>
<evidence type="ECO:0000313" key="3">
    <source>
        <dbReference type="EMBL" id="TWT85847.1"/>
    </source>
</evidence>
<name>A0A5C5ZFP1_9BACT</name>
<dbReference type="Proteomes" id="UP000318478">
    <property type="component" value="Unassembled WGS sequence"/>
</dbReference>
<feature type="compositionally biased region" description="Low complexity" evidence="1">
    <location>
        <begin position="166"/>
        <end position="178"/>
    </location>
</feature>
<feature type="compositionally biased region" description="Low complexity" evidence="1">
    <location>
        <begin position="315"/>
        <end position="326"/>
    </location>
</feature>
<dbReference type="Gene3D" id="1.10.1130.10">
    <property type="entry name" value="Flavocytochrome C3, Chain A"/>
    <property type="match status" value="1"/>
</dbReference>
<dbReference type="SUPFAM" id="SSF48695">
    <property type="entry name" value="Multiheme cytochromes"/>
    <property type="match status" value="1"/>
</dbReference>
<evidence type="ECO:0000313" key="4">
    <source>
        <dbReference type="Proteomes" id="UP000318478"/>
    </source>
</evidence>
<dbReference type="EMBL" id="SJPO01000001">
    <property type="protein sequence ID" value="TWT85847.1"/>
    <property type="molecule type" value="Genomic_DNA"/>
</dbReference>
<comment type="caution">
    <text evidence="3">The sequence shown here is derived from an EMBL/GenBank/DDBJ whole genome shotgun (WGS) entry which is preliminary data.</text>
</comment>
<reference evidence="3 4" key="1">
    <citation type="submission" date="2019-02" db="EMBL/GenBank/DDBJ databases">
        <title>Deep-cultivation of Planctomycetes and their phenomic and genomic characterization uncovers novel biology.</title>
        <authorList>
            <person name="Wiegand S."/>
            <person name="Jogler M."/>
            <person name="Boedeker C."/>
            <person name="Pinto D."/>
            <person name="Vollmers J."/>
            <person name="Rivas-Marin E."/>
            <person name="Kohn T."/>
            <person name="Peeters S.H."/>
            <person name="Heuer A."/>
            <person name="Rast P."/>
            <person name="Oberbeckmann S."/>
            <person name="Bunk B."/>
            <person name="Jeske O."/>
            <person name="Meyerdierks A."/>
            <person name="Storesund J.E."/>
            <person name="Kallscheuer N."/>
            <person name="Luecker S."/>
            <person name="Lage O.M."/>
            <person name="Pohl T."/>
            <person name="Merkel B.J."/>
            <person name="Hornburger P."/>
            <person name="Mueller R.-W."/>
            <person name="Bruemmer F."/>
            <person name="Labrenz M."/>
            <person name="Spormann A.M."/>
            <person name="Op Den Camp H."/>
            <person name="Overmann J."/>
            <person name="Amann R."/>
            <person name="Jetten M.S.M."/>
            <person name="Mascher T."/>
            <person name="Medema M.H."/>
            <person name="Devos D.P."/>
            <person name="Kaster A.-K."/>
            <person name="Ovreas L."/>
            <person name="Rohde M."/>
            <person name="Galperin M.Y."/>
            <person name="Jogler C."/>
        </authorList>
    </citation>
    <scope>NUCLEOTIDE SEQUENCE [LARGE SCALE GENOMIC DNA]</scope>
    <source>
        <strain evidence="3 4">Pla123a</strain>
    </source>
</reference>
<dbReference type="AlphaFoldDB" id="A0A5C5ZFP1"/>
<dbReference type="InterPro" id="IPR023155">
    <property type="entry name" value="Cyt_c-552/4"/>
</dbReference>
<evidence type="ECO:0000256" key="1">
    <source>
        <dbReference type="SAM" id="MobiDB-lite"/>
    </source>
</evidence>
<feature type="region of interest" description="Disordered" evidence="1">
    <location>
        <begin position="13"/>
        <end position="347"/>
    </location>
</feature>
<feature type="compositionally biased region" description="Pro residues" evidence="1">
    <location>
        <begin position="241"/>
        <end position="254"/>
    </location>
</feature>
<evidence type="ECO:0000259" key="2">
    <source>
        <dbReference type="Pfam" id="PF13435"/>
    </source>
</evidence>
<feature type="domain" description="Cytochrome c-552/4" evidence="2">
    <location>
        <begin position="406"/>
        <end position="487"/>
    </location>
</feature>